<protein>
    <submittedName>
        <fullName evidence="2">Uncharacterized protein</fullName>
    </submittedName>
</protein>
<dbReference type="AlphaFoldDB" id="A0A238BJ86"/>
<name>A0A238BJ86_9BILA</name>
<feature type="region of interest" description="Disordered" evidence="1">
    <location>
        <begin position="222"/>
        <end position="255"/>
    </location>
</feature>
<reference evidence="2 3" key="1">
    <citation type="submission" date="2015-12" db="EMBL/GenBank/DDBJ databases">
        <title>Draft genome of the nematode, Onchocerca flexuosa.</title>
        <authorList>
            <person name="Mitreva M."/>
        </authorList>
    </citation>
    <scope>NUCLEOTIDE SEQUENCE [LARGE SCALE GENOMIC DNA]</scope>
    <source>
        <strain evidence="2">Red Deer</strain>
    </source>
</reference>
<feature type="region of interest" description="Disordered" evidence="1">
    <location>
        <begin position="323"/>
        <end position="400"/>
    </location>
</feature>
<dbReference type="EMBL" id="KZ271546">
    <property type="protein sequence ID" value="OZC05044.1"/>
    <property type="molecule type" value="Genomic_DNA"/>
</dbReference>
<evidence type="ECO:0000256" key="1">
    <source>
        <dbReference type="SAM" id="MobiDB-lite"/>
    </source>
</evidence>
<accession>A0A238BJ86</accession>
<sequence>MKFQVIMQSITTTTFILISVIKQVFSAIADVHKWQFGISINLSKHQYDGLCATTVISCMDSIGMMSITTPTTAHLHISTINDWKCLERVNRCFLNAQLSTPLALIVSISNADNYVGWSCRMQKTFTARQNQVEFLAQNCSKQRLKRSVLSKSTGMYHYESARYCIAIYLIFCIILAQHARIGQRQTAEEIEFYKQTSERKIKQWIRIRNSLDLIQQNKSLKVGTPKMMPSKDTTSLTKVSSEPKRQSSDLSSSDLLQQLPEKRKPLLRNADATTQFRDSTNHASLISAKMTRENQGQESLQRRFMWREAKWYFKKWNKTKRMLEKTAKSGSGKESPKSSVNLPTPTSVPRTGTENSLSVTKMDKNKLDQKEMEERRKRTKSETFSRSKQRVTTPHERVKKWQPQLQTKVLQRKPLSNRLDTAEIPEPGPLKTIPSPRPMIVQLVHDIPSDMEIPLRPVRSQSCSTPKQIAIPEKPLQQSNLICKRENAKDVIEKQVFIC</sequence>
<gene>
    <name evidence="2" type="ORF">X798_07981</name>
</gene>
<organism evidence="2 3">
    <name type="scientific">Onchocerca flexuosa</name>
    <dbReference type="NCBI Taxonomy" id="387005"/>
    <lineage>
        <taxon>Eukaryota</taxon>
        <taxon>Metazoa</taxon>
        <taxon>Ecdysozoa</taxon>
        <taxon>Nematoda</taxon>
        <taxon>Chromadorea</taxon>
        <taxon>Rhabditida</taxon>
        <taxon>Spirurina</taxon>
        <taxon>Spiruromorpha</taxon>
        <taxon>Filarioidea</taxon>
        <taxon>Onchocercidae</taxon>
        <taxon>Onchocerca</taxon>
    </lineage>
</organism>
<feature type="compositionally biased region" description="Polar residues" evidence="1">
    <location>
        <begin position="231"/>
        <end position="240"/>
    </location>
</feature>
<feature type="compositionally biased region" description="Low complexity" evidence="1">
    <location>
        <begin position="328"/>
        <end position="339"/>
    </location>
</feature>
<dbReference type="OrthoDB" id="10267190at2759"/>
<dbReference type="Proteomes" id="UP000242913">
    <property type="component" value="Unassembled WGS sequence"/>
</dbReference>
<feature type="region of interest" description="Disordered" evidence="1">
    <location>
        <begin position="279"/>
        <end position="298"/>
    </location>
</feature>
<feature type="compositionally biased region" description="Basic and acidic residues" evidence="1">
    <location>
        <begin position="361"/>
        <end position="385"/>
    </location>
</feature>
<proteinExistence type="predicted"/>
<evidence type="ECO:0000313" key="2">
    <source>
        <dbReference type="EMBL" id="OZC05044.1"/>
    </source>
</evidence>
<keyword evidence="3" id="KW-1185">Reference proteome</keyword>
<feature type="compositionally biased region" description="Polar residues" evidence="1">
    <location>
        <begin position="340"/>
        <end position="359"/>
    </location>
</feature>
<evidence type="ECO:0000313" key="3">
    <source>
        <dbReference type="Proteomes" id="UP000242913"/>
    </source>
</evidence>